<evidence type="ECO:0000313" key="2">
    <source>
        <dbReference type="EMBL" id="OCH88149.1"/>
    </source>
</evidence>
<proteinExistence type="predicted"/>
<protein>
    <submittedName>
        <fullName evidence="2">Uncharacterized protein</fullName>
    </submittedName>
</protein>
<evidence type="ECO:0000313" key="3">
    <source>
        <dbReference type="Proteomes" id="UP000250043"/>
    </source>
</evidence>
<feature type="signal peptide" evidence="1">
    <location>
        <begin position="1"/>
        <end position="26"/>
    </location>
</feature>
<accession>A0A8E2DJS3</accession>
<dbReference type="AlphaFoldDB" id="A0A8E2DJS3"/>
<dbReference type="OrthoDB" id="3934656at2759"/>
<dbReference type="Proteomes" id="UP000250043">
    <property type="component" value="Unassembled WGS sequence"/>
</dbReference>
<keyword evidence="1" id="KW-0732">Signal</keyword>
<evidence type="ECO:0000256" key="1">
    <source>
        <dbReference type="SAM" id="SignalP"/>
    </source>
</evidence>
<reference evidence="2 3" key="1">
    <citation type="submission" date="2016-07" db="EMBL/GenBank/DDBJ databases">
        <title>Draft genome of the white-rot fungus Obba rivulosa 3A-2.</title>
        <authorList>
            <consortium name="DOE Joint Genome Institute"/>
            <person name="Miettinen O."/>
            <person name="Riley R."/>
            <person name="Acob R."/>
            <person name="Barry K."/>
            <person name="Cullen D."/>
            <person name="De Vries R."/>
            <person name="Hainaut M."/>
            <person name="Hatakka A."/>
            <person name="Henrissat B."/>
            <person name="Hilden K."/>
            <person name="Kuo R."/>
            <person name="Labutti K."/>
            <person name="Lipzen A."/>
            <person name="Makela M.R."/>
            <person name="Sandor L."/>
            <person name="Spatafora J.W."/>
            <person name="Grigoriev I.V."/>
            <person name="Hibbett D.S."/>
        </authorList>
    </citation>
    <scope>NUCLEOTIDE SEQUENCE [LARGE SCALE GENOMIC DNA]</scope>
    <source>
        <strain evidence="2 3">3A-2</strain>
    </source>
</reference>
<organism evidence="2 3">
    <name type="scientific">Obba rivulosa</name>
    <dbReference type="NCBI Taxonomy" id="1052685"/>
    <lineage>
        <taxon>Eukaryota</taxon>
        <taxon>Fungi</taxon>
        <taxon>Dikarya</taxon>
        <taxon>Basidiomycota</taxon>
        <taxon>Agaricomycotina</taxon>
        <taxon>Agaricomycetes</taxon>
        <taxon>Polyporales</taxon>
        <taxon>Gelatoporiaceae</taxon>
        <taxon>Obba</taxon>
    </lineage>
</organism>
<keyword evidence="3" id="KW-1185">Reference proteome</keyword>
<name>A0A8E2DJS3_9APHY</name>
<feature type="non-terminal residue" evidence="2">
    <location>
        <position position="1"/>
    </location>
</feature>
<sequence length="88" mass="9577">PGTHIAEASAWLSVVSILSTLDVTKGADAHGSVLEHKIKYDNMTFRSIPSDCVCLGRCSLICRVPSKLECRIRPQSNRYFLLASDGAV</sequence>
<dbReference type="EMBL" id="KV722461">
    <property type="protein sequence ID" value="OCH88149.1"/>
    <property type="molecule type" value="Genomic_DNA"/>
</dbReference>
<gene>
    <name evidence="2" type="ORF">OBBRIDRAFT_735006</name>
</gene>
<feature type="chain" id="PRO_5034651275" evidence="1">
    <location>
        <begin position="27"/>
        <end position="88"/>
    </location>
</feature>